<dbReference type="SUPFAM" id="SSF55874">
    <property type="entry name" value="ATPase domain of HSP90 chaperone/DNA topoisomerase II/histidine kinase"/>
    <property type="match status" value="1"/>
</dbReference>
<dbReference type="PANTHER" id="PTHR43711">
    <property type="entry name" value="TWO-COMPONENT HISTIDINE KINASE"/>
    <property type="match status" value="1"/>
</dbReference>
<evidence type="ECO:0000256" key="2">
    <source>
        <dbReference type="ARBA" id="ARBA00012438"/>
    </source>
</evidence>
<feature type="non-terminal residue" evidence="7">
    <location>
        <position position="1"/>
    </location>
</feature>
<keyword evidence="3" id="KW-0808">Transferase</keyword>
<evidence type="ECO:0000256" key="4">
    <source>
        <dbReference type="ARBA" id="ARBA00022777"/>
    </source>
</evidence>
<dbReference type="InterPro" id="IPR050736">
    <property type="entry name" value="Sensor_HK_Regulatory"/>
</dbReference>
<dbReference type="InterPro" id="IPR004358">
    <property type="entry name" value="Sig_transdc_His_kin-like_C"/>
</dbReference>
<protein>
    <recommendedName>
        <fullName evidence="2">histidine kinase</fullName>
        <ecNumber evidence="2">2.7.13.3</ecNumber>
    </recommendedName>
</protein>
<evidence type="ECO:0000313" key="7">
    <source>
        <dbReference type="EMBL" id="GAH14398.1"/>
    </source>
</evidence>
<dbReference type="PANTHER" id="PTHR43711:SF26">
    <property type="entry name" value="SENSOR HISTIDINE KINASE RCSC"/>
    <property type="match status" value="1"/>
</dbReference>
<dbReference type="Pfam" id="PF02518">
    <property type="entry name" value="HATPase_c"/>
    <property type="match status" value="1"/>
</dbReference>
<dbReference type="SMART" id="SM00387">
    <property type="entry name" value="HATPase_c"/>
    <property type="match status" value="1"/>
</dbReference>
<dbReference type="AlphaFoldDB" id="X1F0Q1"/>
<name>X1F0Q1_9ZZZZ</name>
<organism evidence="7">
    <name type="scientific">marine sediment metagenome</name>
    <dbReference type="NCBI Taxonomy" id="412755"/>
    <lineage>
        <taxon>unclassified sequences</taxon>
        <taxon>metagenomes</taxon>
        <taxon>ecological metagenomes</taxon>
    </lineage>
</organism>
<evidence type="ECO:0000256" key="3">
    <source>
        <dbReference type="ARBA" id="ARBA00022679"/>
    </source>
</evidence>
<dbReference type="GO" id="GO:0000160">
    <property type="term" value="P:phosphorelay signal transduction system"/>
    <property type="evidence" value="ECO:0007669"/>
    <property type="project" value="UniProtKB-KW"/>
</dbReference>
<evidence type="ECO:0000259" key="6">
    <source>
        <dbReference type="PROSITE" id="PS50109"/>
    </source>
</evidence>
<dbReference type="GO" id="GO:0004673">
    <property type="term" value="F:protein histidine kinase activity"/>
    <property type="evidence" value="ECO:0007669"/>
    <property type="project" value="UniProtKB-EC"/>
</dbReference>
<dbReference type="PRINTS" id="PR00344">
    <property type="entry name" value="BCTRLSENSOR"/>
</dbReference>
<keyword evidence="4" id="KW-0418">Kinase</keyword>
<dbReference type="PROSITE" id="PS50109">
    <property type="entry name" value="HIS_KIN"/>
    <property type="match status" value="1"/>
</dbReference>
<feature type="domain" description="Histidine kinase" evidence="6">
    <location>
        <begin position="1"/>
        <end position="185"/>
    </location>
</feature>
<dbReference type="InterPro" id="IPR005467">
    <property type="entry name" value="His_kinase_dom"/>
</dbReference>
<accession>X1F0Q1</accession>
<gene>
    <name evidence="7" type="ORF">S01H4_58373</name>
</gene>
<comment type="caution">
    <text evidence="7">The sequence shown here is derived from an EMBL/GenBank/DDBJ whole genome shotgun (WGS) entry which is preliminary data.</text>
</comment>
<dbReference type="InterPro" id="IPR003594">
    <property type="entry name" value="HATPase_dom"/>
</dbReference>
<dbReference type="EMBL" id="BART01034091">
    <property type="protein sequence ID" value="GAH14398.1"/>
    <property type="molecule type" value="Genomic_DNA"/>
</dbReference>
<dbReference type="InterPro" id="IPR036890">
    <property type="entry name" value="HATPase_C_sf"/>
</dbReference>
<evidence type="ECO:0000256" key="5">
    <source>
        <dbReference type="ARBA" id="ARBA00023012"/>
    </source>
</evidence>
<evidence type="ECO:0000256" key="1">
    <source>
        <dbReference type="ARBA" id="ARBA00000085"/>
    </source>
</evidence>
<dbReference type="EC" id="2.7.13.3" evidence="2"/>
<reference evidence="7" key="1">
    <citation type="journal article" date="2014" name="Front. Microbiol.">
        <title>High frequency of phylogenetically diverse reductive dehalogenase-homologous genes in deep subseafloor sedimentary metagenomes.</title>
        <authorList>
            <person name="Kawai M."/>
            <person name="Futagami T."/>
            <person name="Toyoda A."/>
            <person name="Takaki Y."/>
            <person name="Nishi S."/>
            <person name="Hori S."/>
            <person name="Arai W."/>
            <person name="Tsubouchi T."/>
            <person name="Morono Y."/>
            <person name="Uchiyama I."/>
            <person name="Ito T."/>
            <person name="Fujiyama A."/>
            <person name="Inagaki F."/>
            <person name="Takami H."/>
        </authorList>
    </citation>
    <scope>NUCLEOTIDE SEQUENCE</scope>
    <source>
        <strain evidence="7">Expedition CK06-06</strain>
    </source>
</reference>
<dbReference type="Gene3D" id="3.30.565.10">
    <property type="entry name" value="Histidine kinase-like ATPase, C-terminal domain"/>
    <property type="match status" value="1"/>
</dbReference>
<sequence length="185" mass="21118">ETIKQQAARGFRLISNIHKLSQMEKDQLNLHKIEVCDLLKTAINFVKTPLQDTVTFKISSSFTEYYIFANNLLQDVFENLLINAVVHNENPLIEISIKVSEMHKGKKNYLKMEFMDNGIGIDDIRKKSLFKLKTINPTNGKSMGFGLFLVKNLVDSYKGEIWVEDKVKGDHSKGSNFILLIPKAV</sequence>
<keyword evidence="5" id="KW-0902">Two-component regulatory system</keyword>
<proteinExistence type="predicted"/>
<comment type="catalytic activity">
    <reaction evidence="1">
        <text>ATP + protein L-histidine = ADP + protein N-phospho-L-histidine.</text>
        <dbReference type="EC" id="2.7.13.3"/>
    </reaction>
</comment>